<reference evidence="2" key="1">
    <citation type="journal article" date="2012" name="Nature">
        <title>The oyster genome reveals stress adaptation and complexity of shell formation.</title>
        <authorList>
            <person name="Zhang G."/>
            <person name="Fang X."/>
            <person name="Guo X."/>
            <person name="Li L."/>
            <person name="Luo R."/>
            <person name="Xu F."/>
            <person name="Yang P."/>
            <person name="Zhang L."/>
            <person name="Wang X."/>
            <person name="Qi H."/>
            <person name="Xiong Z."/>
            <person name="Que H."/>
            <person name="Xie Y."/>
            <person name="Holland P.W."/>
            <person name="Paps J."/>
            <person name="Zhu Y."/>
            <person name="Wu F."/>
            <person name="Chen Y."/>
            <person name="Wang J."/>
            <person name="Peng C."/>
            <person name="Meng J."/>
            <person name="Yang L."/>
            <person name="Liu J."/>
            <person name="Wen B."/>
            <person name="Zhang N."/>
            <person name="Huang Z."/>
            <person name="Zhu Q."/>
            <person name="Feng Y."/>
            <person name="Mount A."/>
            <person name="Hedgecock D."/>
            <person name="Xu Z."/>
            <person name="Liu Y."/>
            <person name="Domazet-Loso T."/>
            <person name="Du Y."/>
            <person name="Sun X."/>
            <person name="Zhang S."/>
            <person name="Liu B."/>
            <person name="Cheng P."/>
            <person name="Jiang X."/>
            <person name="Li J."/>
            <person name="Fan D."/>
            <person name="Wang W."/>
            <person name="Fu W."/>
            <person name="Wang T."/>
            <person name="Wang B."/>
            <person name="Zhang J."/>
            <person name="Peng Z."/>
            <person name="Li Y."/>
            <person name="Li N."/>
            <person name="Wang J."/>
            <person name="Chen M."/>
            <person name="He Y."/>
            <person name="Tan F."/>
            <person name="Song X."/>
            <person name="Zheng Q."/>
            <person name="Huang R."/>
            <person name="Yang H."/>
            <person name="Du X."/>
            <person name="Chen L."/>
            <person name="Yang M."/>
            <person name="Gaffney P.M."/>
            <person name="Wang S."/>
            <person name="Luo L."/>
            <person name="She Z."/>
            <person name="Ming Y."/>
            <person name="Huang W."/>
            <person name="Zhang S."/>
            <person name="Huang B."/>
            <person name="Zhang Y."/>
            <person name="Qu T."/>
            <person name="Ni P."/>
            <person name="Miao G."/>
            <person name="Wang J."/>
            <person name="Wang Q."/>
            <person name="Steinberg C.E."/>
            <person name="Wang H."/>
            <person name="Li N."/>
            <person name="Qian L."/>
            <person name="Zhang G."/>
            <person name="Li Y."/>
            <person name="Yang H."/>
            <person name="Liu X."/>
            <person name="Wang J."/>
            <person name="Yin Y."/>
            <person name="Wang J."/>
        </authorList>
    </citation>
    <scope>NUCLEOTIDE SEQUENCE [LARGE SCALE GENOMIC DNA]</scope>
    <source>
        <strain evidence="2">05x7-T-G4-1.051#20</strain>
    </source>
</reference>
<dbReference type="SMART" id="SM00343">
    <property type="entry name" value="ZnF_C2HC"/>
    <property type="match status" value="1"/>
</dbReference>
<dbReference type="Pfam" id="PF00098">
    <property type="entry name" value="zf-CCHC"/>
    <property type="match status" value="1"/>
</dbReference>
<evidence type="ECO:0000256" key="1">
    <source>
        <dbReference type="SAM" id="MobiDB-lite"/>
    </source>
</evidence>
<dbReference type="EMBL" id="JH816160">
    <property type="protein sequence ID" value="EKC42314.1"/>
    <property type="molecule type" value="Genomic_DNA"/>
</dbReference>
<accession>K1REZ5</accession>
<dbReference type="InterPro" id="IPR001878">
    <property type="entry name" value="Znf_CCHC"/>
</dbReference>
<gene>
    <name evidence="2" type="ORF">CGI_10024770</name>
</gene>
<dbReference type="GO" id="GO:0003676">
    <property type="term" value="F:nucleic acid binding"/>
    <property type="evidence" value="ECO:0007669"/>
    <property type="project" value="InterPro"/>
</dbReference>
<dbReference type="PROSITE" id="PS50158">
    <property type="entry name" value="ZF_CCHC"/>
    <property type="match status" value="1"/>
</dbReference>
<name>K1REZ5_MAGGI</name>
<dbReference type="Gene3D" id="4.10.60.10">
    <property type="entry name" value="Zinc finger, CCHC-type"/>
    <property type="match status" value="1"/>
</dbReference>
<feature type="compositionally biased region" description="Basic and acidic residues" evidence="1">
    <location>
        <begin position="209"/>
        <end position="223"/>
    </location>
</feature>
<dbReference type="InParanoid" id="K1REZ5"/>
<protein>
    <submittedName>
        <fullName evidence="2">Uncharacterized protein</fullName>
    </submittedName>
</protein>
<dbReference type="HOGENOM" id="CLU_083717_0_0_1"/>
<dbReference type="AlphaFoldDB" id="K1REZ5"/>
<sequence>MKYLPPKFPLMDSYQCSYGPVWTSPVSYPTQYFVHKENPACRRSGLAHHVWNCVAQFAVCFKCGKNGHFARMCKTQTIYRRSDVHAIKVVETQRTDCATQTEKRNSEENIQRDRERMKVLNEKRLLLAKLPFSKIQDSQFCEELIKNQLDDAKRKINILREVYDHQATKAKFFENRHFAVLVELQKGDKEIQQLEEQIKHLSRTLRDKEEELTEKAKTSDSREHFRKAAVN</sequence>
<proteinExistence type="predicted"/>
<dbReference type="GO" id="GO:0008270">
    <property type="term" value="F:zinc ion binding"/>
    <property type="evidence" value="ECO:0007669"/>
    <property type="project" value="InterPro"/>
</dbReference>
<organism evidence="2">
    <name type="scientific">Magallana gigas</name>
    <name type="common">Pacific oyster</name>
    <name type="synonym">Crassostrea gigas</name>
    <dbReference type="NCBI Taxonomy" id="29159"/>
    <lineage>
        <taxon>Eukaryota</taxon>
        <taxon>Metazoa</taxon>
        <taxon>Spiralia</taxon>
        <taxon>Lophotrochozoa</taxon>
        <taxon>Mollusca</taxon>
        <taxon>Bivalvia</taxon>
        <taxon>Autobranchia</taxon>
        <taxon>Pteriomorphia</taxon>
        <taxon>Ostreida</taxon>
        <taxon>Ostreoidea</taxon>
        <taxon>Ostreidae</taxon>
        <taxon>Magallana</taxon>
    </lineage>
</organism>
<feature type="region of interest" description="Disordered" evidence="1">
    <location>
        <begin position="209"/>
        <end position="231"/>
    </location>
</feature>
<evidence type="ECO:0000313" key="2">
    <source>
        <dbReference type="EMBL" id="EKC42314.1"/>
    </source>
</evidence>